<reference evidence="2 3" key="1">
    <citation type="submission" date="2019-07" db="EMBL/GenBank/DDBJ databases">
        <authorList>
            <person name="Cremers G."/>
        </authorList>
    </citation>
    <scope>NUCLEOTIDE SEQUENCE [LARGE SCALE GENOMIC DNA]</scope>
</reference>
<dbReference type="InterPro" id="IPR002145">
    <property type="entry name" value="CopG"/>
</dbReference>
<dbReference type="SUPFAM" id="SSF47598">
    <property type="entry name" value="Ribbon-helix-helix"/>
    <property type="match status" value="1"/>
</dbReference>
<dbReference type="Gene3D" id="1.10.1220.10">
    <property type="entry name" value="Met repressor-like"/>
    <property type="match status" value="1"/>
</dbReference>
<dbReference type="InterPro" id="IPR013321">
    <property type="entry name" value="Arc_rbn_hlx_hlx"/>
</dbReference>
<organism evidence="2 3">
    <name type="scientific">Candidatus Methylomirabilis lanthanidiphila</name>
    <dbReference type="NCBI Taxonomy" id="2211376"/>
    <lineage>
        <taxon>Bacteria</taxon>
        <taxon>Candidatus Methylomirabilota</taxon>
        <taxon>Candidatus Methylomirabilia</taxon>
        <taxon>Candidatus Methylomirabilales</taxon>
        <taxon>Candidatus Methylomirabilaceae</taxon>
        <taxon>Candidatus Methylomirabilis</taxon>
    </lineage>
</organism>
<feature type="domain" description="Ribbon-helix-helix protein CopG" evidence="1">
    <location>
        <begin position="8"/>
        <end position="45"/>
    </location>
</feature>
<dbReference type="Pfam" id="PF01402">
    <property type="entry name" value="RHH_1"/>
    <property type="match status" value="1"/>
</dbReference>
<dbReference type="Proteomes" id="UP000334340">
    <property type="component" value="Unassembled WGS sequence"/>
</dbReference>
<evidence type="ECO:0000259" key="1">
    <source>
        <dbReference type="Pfam" id="PF01402"/>
    </source>
</evidence>
<keyword evidence="3" id="KW-1185">Reference proteome</keyword>
<proteinExistence type="predicted"/>
<accession>A0A564ZJP8</accession>
<evidence type="ECO:0000313" key="3">
    <source>
        <dbReference type="Proteomes" id="UP000334340"/>
    </source>
</evidence>
<dbReference type="InterPro" id="IPR010985">
    <property type="entry name" value="Ribbon_hlx_hlx"/>
</dbReference>
<name>A0A564ZJP8_9BACT</name>
<dbReference type="GO" id="GO:0006355">
    <property type="term" value="P:regulation of DNA-templated transcription"/>
    <property type="evidence" value="ECO:0007669"/>
    <property type="project" value="InterPro"/>
</dbReference>
<dbReference type="EMBL" id="CABIKM010000029">
    <property type="protein sequence ID" value="VUZ85559.1"/>
    <property type="molecule type" value="Genomic_DNA"/>
</dbReference>
<dbReference type="AlphaFoldDB" id="A0A564ZJP8"/>
<dbReference type="CDD" id="cd22231">
    <property type="entry name" value="RHH_NikR_HicB-like"/>
    <property type="match status" value="1"/>
</dbReference>
<sequence>MRTTKTWTISLPPKLVREAERGAKEENRTKSELVREALRFYLEEQRWRKLQRKTALHAQALGIRTEEDVDRLVHAVRK</sequence>
<protein>
    <submittedName>
        <fullName evidence="2">CopG family transcriptional regulator</fullName>
    </submittedName>
</protein>
<gene>
    <name evidence="2" type="ORF">MELA_01944</name>
</gene>
<evidence type="ECO:0000313" key="2">
    <source>
        <dbReference type="EMBL" id="VUZ85559.1"/>
    </source>
</evidence>